<name>A0A2A6E4C6_TANFO</name>
<dbReference type="Proteomes" id="UP000219259">
    <property type="component" value="Unassembled WGS sequence"/>
</dbReference>
<dbReference type="AlphaFoldDB" id="A0A2A6E4C6"/>
<dbReference type="RefSeq" id="WP_097531675.1">
    <property type="nucleotide sequence ID" value="NZ_NSLJ01000077.1"/>
</dbReference>
<feature type="transmembrane region" description="Helical" evidence="1">
    <location>
        <begin position="27"/>
        <end position="46"/>
    </location>
</feature>
<protein>
    <recommendedName>
        <fullName evidence="4">6-bladed beta-propeller</fullName>
    </recommendedName>
</protein>
<keyword evidence="1" id="KW-0472">Membrane</keyword>
<comment type="caution">
    <text evidence="2">The sequence shown here is derived from an EMBL/GenBank/DDBJ whole genome shotgun (WGS) entry which is preliminary data.</text>
</comment>
<dbReference type="SUPFAM" id="SSF63825">
    <property type="entry name" value="YWTD domain"/>
    <property type="match status" value="1"/>
</dbReference>
<evidence type="ECO:0000313" key="2">
    <source>
        <dbReference type="EMBL" id="PDP41120.1"/>
    </source>
</evidence>
<accession>A0A2A6E4C6</accession>
<keyword evidence="1" id="KW-1133">Transmembrane helix</keyword>
<evidence type="ECO:0000313" key="3">
    <source>
        <dbReference type="Proteomes" id="UP000219259"/>
    </source>
</evidence>
<dbReference type="EMBL" id="NSLJ01000077">
    <property type="protein sequence ID" value="PDP41120.1"/>
    <property type="molecule type" value="Genomic_DNA"/>
</dbReference>
<organism evidence="2 3">
    <name type="scientific">Tannerella forsythia</name>
    <name type="common">Bacteroides forsythus</name>
    <dbReference type="NCBI Taxonomy" id="28112"/>
    <lineage>
        <taxon>Bacteria</taxon>
        <taxon>Pseudomonadati</taxon>
        <taxon>Bacteroidota</taxon>
        <taxon>Bacteroidia</taxon>
        <taxon>Bacteroidales</taxon>
        <taxon>Tannerellaceae</taxon>
        <taxon>Tannerella</taxon>
    </lineage>
</organism>
<gene>
    <name evidence="2" type="ORF">CLI86_13740</name>
</gene>
<reference evidence="2 3" key="1">
    <citation type="submission" date="2017-09" db="EMBL/GenBank/DDBJ databases">
        <title>Phase variable restriction modification systems are present in the genome sequences of periodontal pathogens Prevotella intermedia, Tannerella forsythia and Porphyromonas gingivalis.</title>
        <authorList>
            <person name="Haigh R.D."/>
            <person name="Crawford L."/>
            <person name="Ralph J."/>
            <person name="Wanford J."/>
            <person name="Vartoukian S.R."/>
            <person name="Hijazib K."/>
            <person name="Wade W."/>
            <person name="Oggioni M.R."/>
        </authorList>
    </citation>
    <scope>NUCLEOTIDE SEQUENCE [LARGE SCALE GENOMIC DNA]</scope>
    <source>
        <strain evidence="2 3">WW11663</strain>
    </source>
</reference>
<proteinExistence type="predicted"/>
<dbReference type="Pfam" id="PF17170">
    <property type="entry name" value="DUF5128"/>
    <property type="match status" value="1"/>
</dbReference>
<evidence type="ECO:0000256" key="1">
    <source>
        <dbReference type="SAM" id="Phobius"/>
    </source>
</evidence>
<evidence type="ECO:0008006" key="4">
    <source>
        <dbReference type="Google" id="ProtNLM"/>
    </source>
</evidence>
<keyword evidence="1" id="KW-0812">Transmembrane</keyword>
<sequence length="413" mass="49054">MKKARCLKSLKKKEGGISFLILCYSKWRNYIISILCATVFFIFLFSCRRYSVSTTNEIGSIAISETDDISLIDFNSLFSLSHIITLETKENSLIKDLTKIGLYKEYIYILDKDQKKIFVFDNKGHFIREYFHFGQSKGEYISIDDFEIKDENLFIYDGLKGYIYIYDLISDIFIRKIEVLKGSGIKIWDNNRFAINSGFGSANPKENKQNFSYTFYDSERPVLFDIPYNENLMGYSQRFDYGANYFYCYQDTTFALFLLNDTIYYLNDNGSLSPYLHLNFGVDRPSVKDSRETINTYFKEKSPSSVFSFYKFYNQILFSYFFDHKRKYIIIDLSSNNKVLFNGILRDKENKLPLRITPYSQFNYNLEAENQLLSIIWPFEFKKSKENEHLFKEEINKEGNPYLIYYNYLRKTK</sequence>